<gene>
    <name evidence="12" type="primary">TBP2</name>
    <name evidence="12" type="ORF">SNEC2469_LOCUS1561</name>
</gene>
<dbReference type="InterPro" id="IPR012340">
    <property type="entry name" value="NA-bd_OB-fold"/>
</dbReference>
<keyword evidence="4" id="KW-0963">Cytoplasm</keyword>
<evidence type="ECO:0000256" key="10">
    <source>
        <dbReference type="SAM" id="MobiDB-lite"/>
    </source>
</evidence>
<dbReference type="OrthoDB" id="1664597at2759"/>
<keyword evidence="6" id="KW-0067">ATP-binding</keyword>
<dbReference type="Gene3D" id="1.10.8.60">
    <property type="match status" value="1"/>
</dbReference>
<dbReference type="EMBL" id="CAJNJA010005898">
    <property type="protein sequence ID" value="CAE7201099.1"/>
    <property type="molecule type" value="Genomic_DNA"/>
</dbReference>
<evidence type="ECO:0000259" key="11">
    <source>
        <dbReference type="SMART" id="SM00382"/>
    </source>
</evidence>
<feature type="domain" description="AAA+ ATPase" evidence="11">
    <location>
        <begin position="1057"/>
        <end position="1196"/>
    </location>
</feature>
<dbReference type="GO" id="GO:0005524">
    <property type="term" value="F:ATP binding"/>
    <property type="evidence" value="ECO:0007669"/>
    <property type="project" value="UniProtKB-KW"/>
</dbReference>
<dbReference type="Pfam" id="PF16450">
    <property type="entry name" value="Prot_ATP_ID_OB_C"/>
    <property type="match status" value="1"/>
</dbReference>
<dbReference type="GO" id="GO:0016887">
    <property type="term" value="F:ATP hydrolysis activity"/>
    <property type="evidence" value="ECO:0007669"/>
    <property type="project" value="InterPro"/>
</dbReference>
<name>A0A812J9H5_9DINO</name>
<dbReference type="Gene3D" id="2.40.50.140">
    <property type="entry name" value="Nucleic acid-binding proteins"/>
    <property type="match status" value="1"/>
</dbReference>
<protein>
    <submittedName>
        <fullName evidence="12">TBP2 protein</fullName>
    </submittedName>
</protein>
<feature type="region of interest" description="Disordered" evidence="10">
    <location>
        <begin position="921"/>
        <end position="943"/>
    </location>
</feature>
<dbReference type="Gene3D" id="3.40.50.300">
    <property type="entry name" value="P-loop containing nucleotide triphosphate hydrolases"/>
    <property type="match status" value="1"/>
</dbReference>
<evidence type="ECO:0000256" key="6">
    <source>
        <dbReference type="ARBA" id="ARBA00022840"/>
    </source>
</evidence>
<keyword evidence="5" id="KW-0547">Nucleotide-binding</keyword>
<evidence type="ECO:0000256" key="9">
    <source>
        <dbReference type="SAM" id="Coils"/>
    </source>
</evidence>
<comment type="subcellular location">
    <subcellularLocation>
        <location evidence="2">Cytoplasm</location>
    </subcellularLocation>
    <subcellularLocation>
        <location evidence="1">Nucleus</location>
    </subcellularLocation>
</comment>
<dbReference type="Pfam" id="PF17862">
    <property type="entry name" value="AAA_lid_3"/>
    <property type="match status" value="1"/>
</dbReference>
<dbReference type="Proteomes" id="UP000601435">
    <property type="component" value="Unassembled WGS sequence"/>
</dbReference>
<dbReference type="PANTHER" id="PTHR23073">
    <property type="entry name" value="26S PROTEASOME REGULATORY SUBUNIT"/>
    <property type="match status" value="1"/>
</dbReference>
<comment type="similarity">
    <text evidence="3">Belongs to the AAA ATPase family.</text>
</comment>
<dbReference type="GO" id="GO:0000502">
    <property type="term" value="C:proteasome complex"/>
    <property type="evidence" value="ECO:0007669"/>
    <property type="project" value="UniProtKB-KW"/>
</dbReference>
<feature type="compositionally biased region" description="Gly residues" evidence="10">
    <location>
        <begin position="834"/>
        <end position="847"/>
    </location>
</feature>
<feature type="coiled-coil region" evidence="9">
    <location>
        <begin position="668"/>
        <end position="721"/>
    </location>
</feature>
<dbReference type="FunFam" id="2.40.50.140:FF:000437">
    <property type="entry name" value="26S protease regulatory subunit, putative"/>
    <property type="match status" value="1"/>
</dbReference>
<dbReference type="SMART" id="SM00382">
    <property type="entry name" value="AAA"/>
    <property type="match status" value="1"/>
</dbReference>
<comment type="caution">
    <text evidence="12">The sequence shown here is derived from an EMBL/GenBank/DDBJ whole genome shotgun (WGS) entry which is preliminary data.</text>
</comment>
<feature type="compositionally biased region" description="Basic and acidic residues" evidence="10">
    <location>
        <begin position="850"/>
        <end position="859"/>
    </location>
</feature>
<dbReference type="FunFam" id="1.10.8.60:FF:000007">
    <property type="entry name" value="26S proteasome regulatory subunit 4"/>
    <property type="match status" value="1"/>
</dbReference>
<dbReference type="CDD" id="cd19502">
    <property type="entry name" value="RecA-like_PAN_like"/>
    <property type="match status" value="1"/>
</dbReference>
<accession>A0A812J9H5</accession>
<sequence>MAEQAAPDTADAADALHSEALVERQDLRHDWEARIAASNRLQASKVNSLMTSIQKLQKENLLLRKRGQEVNRTGQFKRLQNELGRQDVMIEALRYCLGPEKSEELATNALDALLTNAAAQCSSCHKSAADLFQADGELLCKSCYSHRYWREPPAELRRKVSDVVTFPESKEELEAACTAAELEIAGAKRALKSSESHESSQAEAWAPGLQTAAALSNVLAGYVQRADQLQKENSSLDVHRRQLESAIKEQEQIARLQLHEQVAALPTSKHGVPAITVDDLQHRLSIKSGEVDRLAKVVKDLHQRLSIQKSKQDSILNEGKGVASAFSELQEDVSKWTKSTSEAHAVQIGKLKEAKDQVHQQLVKGQAQLREAQGKLRKSVQGVAQQRDPLELEARVRAQAGRLIEAVKGLHGSTDSGKFWSKVHAEASDSGLEPQVQAALSRHGYGGQAGEKPLDIIALKGDLYSLELKGNDRATGLAMIQKWEADRKKMQDAFRAEAKEQLAALDRFSQSACAENAALELAKSQAAHQRRDAMRKAWSQSPNLNLEGLGTEQLANVSQANIVLANTVEELRSKLKAVEDEMQNRRDVAERNRKAEEMKEEITAGQRAVHEEHKAAEDGAAKLRAAAEYCTSLLSNEANVEAGGGENFAPGASLLPLPSRLLVDWRETLKLQAELDLVQEEISRLQQTKTTIWDAEAPEDIETMQAQVAELEASSMELHEAPGCYALRRFGKDHAVAIYELEKQDSTELQASTRQTVCSEVEKPRILTMTEERPPALASRGPHCRLTPAALIMSAESGQKCNSKQTYATEAKLVPCVLIGLFAGIGSRTAMGNTPGGMPGAGGGQGQGANKEKKDGDDKKKKHEALAPPSHFGRKKRKMKGAQVASKLPSVVPTSKCRLRLLKHDRVKDYLMMEEEFIQEQQRLKPKEDKESDEKSKLDDIRGTPMDVGSLEEFIDENHCIVSTAMGPEYYVNILSFVDKDQLEPGSSILMHHKNLSVIGLLVDEVNPLVSVMKVDKAPTESYGDIGGLEEQIQEMKEAVELPLTHPELYEDVGIKPPKGVILYGVPGTGKTLLAKAVASETSATFLRVVGSELIQKYLGEGPKLVREMFRVAQEHAPSIIFIDEIDAVATKRYDTTSGGEKEIQRTMLELLNQLDGFDDRGDVKVIMATNRMESLDPAMIRPGRIDRKIEFPLPDEKTKRRIFQIHTGKMTLADDVNLEEFVVAKDDLSGADIKAICTEAGMLALRERRMKVTQADMRKAKEKALYKKKGSYPEGMYL</sequence>
<proteinExistence type="inferred from homology"/>
<evidence type="ECO:0000256" key="2">
    <source>
        <dbReference type="ARBA" id="ARBA00004496"/>
    </source>
</evidence>
<evidence type="ECO:0000256" key="1">
    <source>
        <dbReference type="ARBA" id="ARBA00004123"/>
    </source>
</evidence>
<keyword evidence="13" id="KW-1185">Reference proteome</keyword>
<dbReference type="InterPro" id="IPR027417">
    <property type="entry name" value="P-loop_NTPase"/>
</dbReference>
<dbReference type="InterPro" id="IPR041569">
    <property type="entry name" value="AAA_lid_3"/>
</dbReference>
<keyword evidence="7" id="KW-0647">Proteasome</keyword>
<dbReference type="InterPro" id="IPR003593">
    <property type="entry name" value="AAA+_ATPase"/>
</dbReference>
<evidence type="ECO:0000256" key="5">
    <source>
        <dbReference type="ARBA" id="ARBA00022741"/>
    </source>
</evidence>
<dbReference type="Pfam" id="PF00004">
    <property type="entry name" value="AAA"/>
    <property type="match status" value="1"/>
</dbReference>
<dbReference type="InterPro" id="IPR032501">
    <property type="entry name" value="Prot_ATP_ID_OB_2nd"/>
</dbReference>
<dbReference type="AlphaFoldDB" id="A0A812J9H5"/>
<feature type="coiled-coil region" evidence="9">
    <location>
        <begin position="561"/>
        <end position="599"/>
    </location>
</feature>
<evidence type="ECO:0000256" key="7">
    <source>
        <dbReference type="ARBA" id="ARBA00022942"/>
    </source>
</evidence>
<dbReference type="FunFam" id="3.40.50.300:FF:000039">
    <property type="entry name" value="26S proteasome regulatory subunit 4"/>
    <property type="match status" value="1"/>
</dbReference>
<feature type="region of interest" description="Disordered" evidence="10">
    <location>
        <begin position="833"/>
        <end position="887"/>
    </location>
</feature>
<organism evidence="12 13">
    <name type="scientific">Symbiodinium necroappetens</name>
    <dbReference type="NCBI Taxonomy" id="1628268"/>
    <lineage>
        <taxon>Eukaryota</taxon>
        <taxon>Sar</taxon>
        <taxon>Alveolata</taxon>
        <taxon>Dinophyceae</taxon>
        <taxon>Suessiales</taxon>
        <taxon>Symbiodiniaceae</taxon>
        <taxon>Symbiodinium</taxon>
    </lineage>
</organism>
<keyword evidence="8" id="KW-0539">Nucleus</keyword>
<evidence type="ECO:0000313" key="12">
    <source>
        <dbReference type="EMBL" id="CAE7201099.1"/>
    </source>
</evidence>
<evidence type="ECO:0000256" key="8">
    <source>
        <dbReference type="ARBA" id="ARBA00023242"/>
    </source>
</evidence>
<keyword evidence="9" id="KW-0175">Coiled coil</keyword>
<dbReference type="InterPro" id="IPR003959">
    <property type="entry name" value="ATPase_AAA_core"/>
</dbReference>
<evidence type="ECO:0000256" key="4">
    <source>
        <dbReference type="ARBA" id="ARBA00022490"/>
    </source>
</evidence>
<evidence type="ECO:0000256" key="3">
    <source>
        <dbReference type="ARBA" id="ARBA00006914"/>
    </source>
</evidence>
<dbReference type="InterPro" id="IPR050221">
    <property type="entry name" value="26S_Proteasome_ATPase"/>
</dbReference>
<dbReference type="GO" id="GO:0005634">
    <property type="term" value="C:nucleus"/>
    <property type="evidence" value="ECO:0007669"/>
    <property type="project" value="UniProtKB-SubCell"/>
</dbReference>
<dbReference type="SUPFAM" id="SSF52540">
    <property type="entry name" value="P-loop containing nucleoside triphosphate hydrolases"/>
    <property type="match status" value="1"/>
</dbReference>
<feature type="compositionally biased region" description="Basic and acidic residues" evidence="10">
    <location>
        <begin position="922"/>
        <end position="942"/>
    </location>
</feature>
<reference evidence="12" key="1">
    <citation type="submission" date="2021-02" db="EMBL/GenBank/DDBJ databases">
        <authorList>
            <person name="Dougan E. K."/>
            <person name="Rhodes N."/>
            <person name="Thang M."/>
            <person name="Chan C."/>
        </authorList>
    </citation>
    <scope>NUCLEOTIDE SEQUENCE</scope>
</reference>
<dbReference type="GO" id="GO:0005737">
    <property type="term" value="C:cytoplasm"/>
    <property type="evidence" value="ECO:0007669"/>
    <property type="project" value="UniProtKB-SubCell"/>
</dbReference>
<feature type="coiled-coil region" evidence="9">
    <location>
        <begin position="170"/>
        <end position="249"/>
    </location>
</feature>
<evidence type="ECO:0000313" key="13">
    <source>
        <dbReference type="Proteomes" id="UP000601435"/>
    </source>
</evidence>